<protein>
    <submittedName>
        <fullName evidence="1">Uncharacterized protein</fullName>
    </submittedName>
</protein>
<organism evidence="1 2">
    <name type="scientific">Candidatus Daviesbacteria bacterium RIFCSPLOWO2_02_FULL_41_8</name>
    <dbReference type="NCBI Taxonomy" id="1797798"/>
    <lineage>
        <taxon>Bacteria</taxon>
        <taxon>Candidatus Daviesiibacteriota</taxon>
    </lineage>
</organism>
<reference evidence="1 2" key="1">
    <citation type="journal article" date="2016" name="Nat. Commun.">
        <title>Thousands of microbial genomes shed light on interconnected biogeochemical processes in an aquifer system.</title>
        <authorList>
            <person name="Anantharaman K."/>
            <person name="Brown C.T."/>
            <person name="Hug L.A."/>
            <person name="Sharon I."/>
            <person name="Castelle C.J."/>
            <person name="Probst A.J."/>
            <person name="Thomas B.C."/>
            <person name="Singh A."/>
            <person name="Wilkins M.J."/>
            <person name="Karaoz U."/>
            <person name="Brodie E.L."/>
            <person name="Williams K.H."/>
            <person name="Hubbard S.S."/>
            <person name="Banfield J.F."/>
        </authorList>
    </citation>
    <scope>NUCLEOTIDE SEQUENCE [LARGE SCALE GENOMIC DNA]</scope>
</reference>
<accession>A0A1F5NHF3</accession>
<comment type="caution">
    <text evidence="1">The sequence shown here is derived from an EMBL/GenBank/DDBJ whole genome shotgun (WGS) entry which is preliminary data.</text>
</comment>
<proteinExistence type="predicted"/>
<gene>
    <name evidence="1" type="ORF">A3J19_04340</name>
</gene>
<evidence type="ECO:0000313" key="2">
    <source>
        <dbReference type="Proteomes" id="UP000176578"/>
    </source>
</evidence>
<name>A0A1F5NHF3_9BACT</name>
<dbReference type="EMBL" id="MFDZ01000069">
    <property type="protein sequence ID" value="OGE76850.1"/>
    <property type="molecule type" value="Genomic_DNA"/>
</dbReference>
<evidence type="ECO:0000313" key="1">
    <source>
        <dbReference type="EMBL" id="OGE76850.1"/>
    </source>
</evidence>
<dbReference type="AlphaFoldDB" id="A0A1F5NHF3"/>
<dbReference type="Proteomes" id="UP000176578">
    <property type="component" value="Unassembled WGS sequence"/>
</dbReference>
<sequence length="142" mass="16648">MYALTKGIMAGTLTETALPMNNHRSTRHNRCNNRFVVLSVVLNSFALSRGKERVAFIIKQDMRPQLRQWVLQQYKRYQEKHKAYEEMDKSDSDQERPAGRFNSAMFDNHLLIQDKGKHCIGNKCYDDEYLNNHYHCCCSVGE</sequence>